<evidence type="ECO:0000313" key="2">
    <source>
        <dbReference type="Proteomes" id="UP000821865"/>
    </source>
</evidence>
<protein>
    <submittedName>
        <fullName evidence="1">Uncharacterized protein</fullName>
    </submittedName>
</protein>
<reference evidence="1" key="1">
    <citation type="submission" date="2020-05" db="EMBL/GenBank/DDBJ databases">
        <title>Large-scale comparative analyses of tick genomes elucidate their genetic diversity and vector capacities.</title>
        <authorList>
            <person name="Jia N."/>
            <person name="Wang J."/>
            <person name="Shi W."/>
            <person name="Du L."/>
            <person name="Sun Y."/>
            <person name="Zhan W."/>
            <person name="Jiang J."/>
            <person name="Wang Q."/>
            <person name="Zhang B."/>
            <person name="Ji P."/>
            <person name="Sakyi L.B."/>
            <person name="Cui X."/>
            <person name="Yuan T."/>
            <person name="Jiang B."/>
            <person name="Yang W."/>
            <person name="Lam T.T.-Y."/>
            <person name="Chang Q."/>
            <person name="Ding S."/>
            <person name="Wang X."/>
            <person name="Zhu J."/>
            <person name="Ruan X."/>
            <person name="Zhao L."/>
            <person name="Wei J."/>
            <person name="Que T."/>
            <person name="Du C."/>
            <person name="Cheng J."/>
            <person name="Dai P."/>
            <person name="Han X."/>
            <person name="Huang E."/>
            <person name="Gao Y."/>
            <person name="Liu J."/>
            <person name="Shao H."/>
            <person name="Ye R."/>
            <person name="Li L."/>
            <person name="Wei W."/>
            <person name="Wang X."/>
            <person name="Wang C."/>
            <person name="Yang T."/>
            <person name="Huo Q."/>
            <person name="Li W."/>
            <person name="Guo W."/>
            <person name="Chen H."/>
            <person name="Zhou L."/>
            <person name="Ni X."/>
            <person name="Tian J."/>
            <person name="Zhou Y."/>
            <person name="Sheng Y."/>
            <person name="Liu T."/>
            <person name="Pan Y."/>
            <person name="Xia L."/>
            <person name="Li J."/>
            <person name="Zhao F."/>
            <person name="Cao W."/>
        </authorList>
    </citation>
    <scope>NUCLEOTIDE SEQUENCE</scope>
    <source>
        <strain evidence="1">Dsil-2018</strain>
    </source>
</reference>
<accession>A0ACB8CUT0</accession>
<name>A0ACB8CUT0_DERSI</name>
<organism evidence="1 2">
    <name type="scientific">Dermacentor silvarum</name>
    <name type="common">Tick</name>
    <dbReference type="NCBI Taxonomy" id="543639"/>
    <lineage>
        <taxon>Eukaryota</taxon>
        <taxon>Metazoa</taxon>
        <taxon>Ecdysozoa</taxon>
        <taxon>Arthropoda</taxon>
        <taxon>Chelicerata</taxon>
        <taxon>Arachnida</taxon>
        <taxon>Acari</taxon>
        <taxon>Parasitiformes</taxon>
        <taxon>Ixodida</taxon>
        <taxon>Ixodoidea</taxon>
        <taxon>Ixodidae</taxon>
        <taxon>Rhipicephalinae</taxon>
        <taxon>Dermacentor</taxon>
    </lineage>
</organism>
<sequence>MHSYVEWSSHEPEEGHFDFEGQQDLVRFLRIAHKLGFMVILRPAYLFYVDRYLTKVFEQVRPLLIGNGGPIIMLQVENEYGFYKACDSSYMVHLRDLAWAHLGRDVVLFTADSSDDNMIKCGSVDGVLTTVNFGTGMEPRRAFSRKWRHQMSGPLMNSELYVGWLDHWGEPHHLVNATHLAQTIRTLLAMKASFNLYMFHGGTNFGFKTGANMAKGFQPQLTSYDYDAPINEAGDATEKFKVIRDAIAEAFIGIVSREEVTDALIDVKPNQTLSILVENQGRINFGNFISDRKGIVKNVTLDYRRLEGWEMIPIRLSNAVWLREPGALERLRRLSRDPPESSGRGLSVYATTFALNESQRLYDSFLRLDQWTKGVAFLNGFNLGRYWTAAGPQTTLYVPAQIFKDEGNVLVLMELEAVHSESTGHGSAEFVSEPKMNAPVRWPV</sequence>
<comment type="caution">
    <text evidence="1">The sequence shown here is derived from an EMBL/GenBank/DDBJ whole genome shotgun (WGS) entry which is preliminary data.</text>
</comment>
<dbReference type="EMBL" id="CM023473">
    <property type="protein sequence ID" value="KAH7952777.1"/>
    <property type="molecule type" value="Genomic_DNA"/>
</dbReference>
<gene>
    <name evidence="1" type="ORF">HPB49_001066</name>
</gene>
<dbReference type="Proteomes" id="UP000821865">
    <property type="component" value="Chromosome 4"/>
</dbReference>
<evidence type="ECO:0000313" key="1">
    <source>
        <dbReference type="EMBL" id="KAH7952777.1"/>
    </source>
</evidence>
<proteinExistence type="predicted"/>
<keyword evidence="2" id="KW-1185">Reference proteome</keyword>